<dbReference type="RefSeq" id="WP_241291173.1">
    <property type="nucleotide sequence ID" value="NZ_JAKZGR010000001.1"/>
</dbReference>
<gene>
    <name evidence="1" type="ORF">ACFOUP_10465</name>
</gene>
<dbReference type="PANTHER" id="PTHR14097">
    <property type="entry name" value="OXIDOREDUCTASE HTATIP2"/>
    <property type="match status" value="1"/>
</dbReference>
<sequence>MKKIAIISGTSGLIGMQLMHQLIQHPEYAHVLSIGRRKLALKHEKLIQIAGDMNNMREWDLEMMLRKEDIGGILFPFVDAINNRLFEIHAFCSLGTTIKQAGSKEQFYKVDHDFVINYAEFVKKLGAKKFLYVSALGADPTSNIFYNQVKGETEEDLKVLSFGYLGIFQPSLLMGSRSEFRFGEEVAKIVMKPLIWLKLLKKIRPIYDHQVAKSMIDYAVNENHLRVEVIPSGTMQELTQKV</sequence>
<dbReference type="Proteomes" id="UP001595766">
    <property type="component" value="Unassembled WGS sequence"/>
</dbReference>
<proteinExistence type="predicted"/>
<evidence type="ECO:0000313" key="1">
    <source>
        <dbReference type="EMBL" id="MFC3976799.1"/>
    </source>
</evidence>
<comment type="caution">
    <text evidence="1">The sequence shown here is derived from an EMBL/GenBank/DDBJ whole genome shotgun (WGS) entry which is preliminary data.</text>
</comment>
<reference evidence="2" key="1">
    <citation type="journal article" date="2019" name="Int. J. Syst. Evol. Microbiol.">
        <title>The Global Catalogue of Microorganisms (GCM) 10K type strain sequencing project: providing services to taxonomists for standard genome sequencing and annotation.</title>
        <authorList>
            <consortium name="The Broad Institute Genomics Platform"/>
            <consortium name="The Broad Institute Genome Sequencing Center for Infectious Disease"/>
            <person name="Wu L."/>
            <person name="Ma J."/>
        </authorList>
    </citation>
    <scope>NUCLEOTIDE SEQUENCE [LARGE SCALE GENOMIC DNA]</scope>
    <source>
        <strain evidence="2">CECT 8551</strain>
    </source>
</reference>
<accession>A0ABV8EKG1</accession>
<organism evidence="1 2">
    <name type="scientific">Belliella kenyensis</name>
    <dbReference type="NCBI Taxonomy" id="1472724"/>
    <lineage>
        <taxon>Bacteria</taxon>
        <taxon>Pseudomonadati</taxon>
        <taxon>Bacteroidota</taxon>
        <taxon>Cytophagia</taxon>
        <taxon>Cytophagales</taxon>
        <taxon>Cyclobacteriaceae</taxon>
        <taxon>Belliella</taxon>
    </lineage>
</organism>
<dbReference type="SUPFAM" id="SSF51735">
    <property type="entry name" value="NAD(P)-binding Rossmann-fold domains"/>
    <property type="match status" value="1"/>
</dbReference>
<keyword evidence="2" id="KW-1185">Reference proteome</keyword>
<protein>
    <submittedName>
        <fullName evidence="1">Oxidoreductase</fullName>
    </submittedName>
</protein>
<name>A0ABV8EKG1_9BACT</name>
<dbReference type="EMBL" id="JBHSAV010000050">
    <property type="protein sequence ID" value="MFC3976799.1"/>
    <property type="molecule type" value="Genomic_DNA"/>
</dbReference>
<dbReference type="PANTHER" id="PTHR14097:SF7">
    <property type="entry name" value="OXIDOREDUCTASE HTATIP2"/>
    <property type="match status" value="1"/>
</dbReference>
<dbReference type="Gene3D" id="3.40.50.720">
    <property type="entry name" value="NAD(P)-binding Rossmann-like Domain"/>
    <property type="match status" value="1"/>
</dbReference>
<dbReference type="InterPro" id="IPR036291">
    <property type="entry name" value="NAD(P)-bd_dom_sf"/>
</dbReference>
<evidence type="ECO:0000313" key="2">
    <source>
        <dbReference type="Proteomes" id="UP001595766"/>
    </source>
</evidence>